<evidence type="ECO:0000256" key="2">
    <source>
        <dbReference type="SAM" id="SignalP"/>
    </source>
</evidence>
<keyword evidence="2" id="KW-0732">Signal</keyword>
<feature type="chain" id="PRO_5002874489" evidence="2">
    <location>
        <begin position="28"/>
        <end position="79"/>
    </location>
</feature>
<organism evidence="3 4">
    <name type="scientific">Methylobacterium nodulans (strain LMG 21967 / CNCM I-2342 / ORS 2060)</name>
    <dbReference type="NCBI Taxonomy" id="460265"/>
    <lineage>
        <taxon>Bacteria</taxon>
        <taxon>Pseudomonadati</taxon>
        <taxon>Pseudomonadota</taxon>
        <taxon>Alphaproteobacteria</taxon>
        <taxon>Hyphomicrobiales</taxon>
        <taxon>Methylobacteriaceae</taxon>
        <taxon>Methylobacterium</taxon>
    </lineage>
</organism>
<keyword evidence="4" id="KW-1185">Reference proteome</keyword>
<dbReference type="KEGG" id="mno:Mnod_5262"/>
<proteinExistence type="predicted"/>
<name>B8ILA9_METNO</name>
<reference evidence="3 4" key="1">
    <citation type="submission" date="2009-01" db="EMBL/GenBank/DDBJ databases">
        <title>Complete sequence of chromosome of Methylobacterium nodulans ORS 2060.</title>
        <authorList>
            <consortium name="US DOE Joint Genome Institute"/>
            <person name="Lucas S."/>
            <person name="Copeland A."/>
            <person name="Lapidus A."/>
            <person name="Glavina del Rio T."/>
            <person name="Dalin E."/>
            <person name="Tice H."/>
            <person name="Bruce D."/>
            <person name="Goodwin L."/>
            <person name="Pitluck S."/>
            <person name="Sims D."/>
            <person name="Brettin T."/>
            <person name="Detter J.C."/>
            <person name="Han C."/>
            <person name="Larimer F."/>
            <person name="Land M."/>
            <person name="Hauser L."/>
            <person name="Kyrpides N."/>
            <person name="Ivanova N."/>
            <person name="Marx C.J."/>
            <person name="Richardson P."/>
        </authorList>
    </citation>
    <scope>NUCLEOTIDE SEQUENCE [LARGE SCALE GENOMIC DNA]</scope>
    <source>
        <strain evidence="4">LMG 21967 / CNCM I-2342 / ORS 2060</strain>
    </source>
</reference>
<protein>
    <submittedName>
        <fullName evidence="3">Uncharacterized protein</fullName>
    </submittedName>
</protein>
<dbReference type="Proteomes" id="UP000008207">
    <property type="component" value="Chromosome"/>
</dbReference>
<accession>B8ILA9</accession>
<evidence type="ECO:0000313" key="4">
    <source>
        <dbReference type="Proteomes" id="UP000008207"/>
    </source>
</evidence>
<feature type="region of interest" description="Disordered" evidence="1">
    <location>
        <begin position="52"/>
        <end position="79"/>
    </location>
</feature>
<dbReference type="AlphaFoldDB" id="B8ILA9"/>
<dbReference type="EMBL" id="CP001349">
    <property type="protein sequence ID" value="ACL60108.1"/>
    <property type="molecule type" value="Genomic_DNA"/>
</dbReference>
<evidence type="ECO:0000313" key="3">
    <source>
        <dbReference type="EMBL" id="ACL60108.1"/>
    </source>
</evidence>
<evidence type="ECO:0000256" key="1">
    <source>
        <dbReference type="SAM" id="MobiDB-lite"/>
    </source>
</evidence>
<dbReference type="HOGENOM" id="CLU_2602015_0_0_5"/>
<sequence length="79" mass="8476">MLVRRCWSASAALAVAVAALASAPVRAEEARVTVFPPLYREIARETRAIAPRAELTTTPQPVPAAPRKAEAAERVAQVR</sequence>
<dbReference type="OrthoDB" id="8006177at2"/>
<feature type="signal peptide" evidence="2">
    <location>
        <begin position="1"/>
        <end position="27"/>
    </location>
</feature>
<dbReference type="RefSeq" id="WP_015931718.1">
    <property type="nucleotide sequence ID" value="NC_011894.1"/>
</dbReference>
<gene>
    <name evidence="3" type="ordered locus">Mnod_5262</name>
</gene>